<evidence type="ECO:0000313" key="2">
    <source>
        <dbReference type="Proteomes" id="UP000289437"/>
    </source>
</evidence>
<proteinExistence type="predicted"/>
<protein>
    <submittedName>
        <fullName evidence="1">Uncharacterized protein</fullName>
    </submittedName>
</protein>
<gene>
    <name evidence="1" type="ORF">GRAN_1105</name>
</gene>
<dbReference type="OrthoDB" id="6896393at2"/>
<comment type="caution">
    <text evidence="1">The sequence shown here is derived from an EMBL/GenBank/DDBJ whole genome shotgun (WGS) entry which is preliminary data.</text>
</comment>
<keyword evidence="2" id="KW-1185">Reference proteome</keyword>
<evidence type="ECO:0000313" key="1">
    <source>
        <dbReference type="EMBL" id="RXH57795.1"/>
    </source>
</evidence>
<organism evidence="1 2">
    <name type="scientific">Granulicella sibirica</name>
    <dbReference type="NCBI Taxonomy" id="2479048"/>
    <lineage>
        <taxon>Bacteria</taxon>
        <taxon>Pseudomonadati</taxon>
        <taxon>Acidobacteriota</taxon>
        <taxon>Terriglobia</taxon>
        <taxon>Terriglobales</taxon>
        <taxon>Acidobacteriaceae</taxon>
        <taxon>Granulicella</taxon>
    </lineage>
</organism>
<dbReference type="Proteomes" id="UP000289437">
    <property type="component" value="Unassembled WGS sequence"/>
</dbReference>
<reference evidence="1 2" key="1">
    <citation type="submission" date="2018-11" db="EMBL/GenBank/DDBJ databases">
        <authorList>
            <person name="Mardanov A.V."/>
            <person name="Ravin N.V."/>
            <person name="Dedysh S.N."/>
        </authorList>
    </citation>
    <scope>NUCLEOTIDE SEQUENCE [LARGE SCALE GENOMIC DNA]</scope>
    <source>
        <strain evidence="1 2">AF10</strain>
    </source>
</reference>
<dbReference type="AlphaFoldDB" id="A0A4Q0T2A8"/>
<sequence length="101" mass="10821">MTTAAAALSTHLAATHKGDVLEVSGSFLMPTPGFHITLTKAEPQGSNSAVLLLKKHVVAPKGPEPDHIVLVPVSFSEHTRHHYTEVSIIPDNITIPVKTIR</sequence>
<name>A0A4Q0T2A8_9BACT</name>
<reference evidence="2" key="2">
    <citation type="submission" date="2019-02" db="EMBL/GenBank/DDBJ databases">
        <title>Granulicella sibirica sp. nov., a psychrotolerant acidobacterium isolated from an organic soil layer in forested tundra, West Siberia.</title>
        <authorList>
            <person name="Oshkin I.Y."/>
            <person name="Kulichevskaya I.S."/>
            <person name="Rijpstra W.I.C."/>
            <person name="Sinninghe Damste J.S."/>
            <person name="Rakitin A.L."/>
            <person name="Ravin N.V."/>
            <person name="Dedysh S.N."/>
        </authorList>
    </citation>
    <scope>NUCLEOTIDE SEQUENCE [LARGE SCALE GENOMIC DNA]</scope>
    <source>
        <strain evidence="2">AF10</strain>
    </source>
</reference>
<dbReference type="RefSeq" id="WP_128911906.1">
    <property type="nucleotide sequence ID" value="NZ_RDSM01000001.1"/>
</dbReference>
<dbReference type="EMBL" id="RDSM01000001">
    <property type="protein sequence ID" value="RXH57795.1"/>
    <property type="molecule type" value="Genomic_DNA"/>
</dbReference>
<accession>A0A4Q0T2A8</accession>